<gene>
    <name evidence="1" type="ORF">EAX62_10595</name>
</gene>
<keyword evidence="2" id="KW-1185">Reference proteome</keyword>
<evidence type="ECO:0000313" key="1">
    <source>
        <dbReference type="EMBL" id="RMB60134.1"/>
    </source>
</evidence>
<accession>A0A3M0G5L2</accession>
<dbReference type="Proteomes" id="UP000275256">
    <property type="component" value="Unassembled WGS sequence"/>
</dbReference>
<proteinExistence type="predicted"/>
<dbReference type="AlphaFoldDB" id="A0A3M0G5L2"/>
<organism evidence="1 2">
    <name type="scientific">Tessaracoccus antarcticus</name>
    <dbReference type="NCBI Taxonomy" id="2479848"/>
    <lineage>
        <taxon>Bacteria</taxon>
        <taxon>Bacillati</taxon>
        <taxon>Actinomycetota</taxon>
        <taxon>Actinomycetes</taxon>
        <taxon>Propionibacteriales</taxon>
        <taxon>Propionibacteriaceae</taxon>
        <taxon>Tessaracoccus</taxon>
    </lineage>
</organism>
<sequence length="90" mass="9735">MDTFEIVSQGDGEYLVRVVSLDGNTSVTIDLDHAGDDSAGRLGDDEATARATIKYLLTHQDASDLPERIELGDLLAAYPDGVDRIEALRD</sequence>
<dbReference type="OrthoDB" id="4553542at2"/>
<reference evidence="1 2" key="1">
    <citation type="submission" date="2018-10" db="EMBL/GenBank/DDBJ databases">
        <title>Tessaracoccus antarcticuss sp. nov., isolated from sediment.</title>
        <authorList>
            <person name="Zhou L.Y."/>
            <person name="Du Z.J."/>
        </authorList>
    </citation>
    <scope>NUCLEOTIDE SEQUENCE [LARGE SCALE GENOMIC DNA]</scope>
    <source>
        <strain evidence="1 2">JDX10</strain>
    </source>
</reference>
<name>A0A3M0G5L2_9ACTN</name>
<protein>
    <submittedName>
        <fullName evidence="1">Uncharacterized protein</fullName>
    </submittedName>
</protein>
<comment type="caution">
    <text evidence="1">The sequence shown here is derived from an EMBL/GenBank/DDBJ whole genome shotgun (WGS) entry which is preliminary data.</text>
</comment>
<evidence type="ECO:0000313" key="2">
    <source>
        <dbReference type="Proteomes" id="UP000275256"/>
    </source>
</evidence>
<dbReference type="RefSeq" id="WP_121901614.1">
    <property type="nucleotide sequence ID" value="NZ_REFW01000002.1"/>
</dbReference>
<dbReference type="EMBL" id="REFW01000002">
    <property type="protein sequence ID" value="RMB60134.1"/>
    <property type="molecule type" value="Genomic_DNA"/>
</dbReference>